<name>A0A067KG89_JATCU</name>
<proteinExistence type="predicted"/>
<evidence type="ECO:0000259" key="1">
    <source>
        <dbReference type="PROSITE" id="PS50181"/>
    </source>
</evidence>
<accession>A0A067KG89</accession>
<evidence type="ECO:0000313" key="3">
    <source>
        <dbReference type="Proteomes" id="UP000027138"/>
    </source>
</evidence>
<dbReference type="Gene3D" id="1.20.1280.50">
    <property type="match status" value="1"/>
</dbReference>
<reference evidence="2 3" key="1">
    <citation type="journal article" date="2014" name="PLoS ONE">
        <title>Global Analysis of Gene Expression Profiles in Physic Nut (Jatropha curcas L.) Seedlings Exposed to Salt Stress.</title>
        <authorList>
            <person name="Zhang L."/>
            <person name="Zhang C."/>
            <person name="Wu P."/>
            <person name="Chen Y."/>
            <person name="Li M."/>
            <person name="Jiang H."/>
            <person name="Wu G."/>
        </authorList>
    </citation>
    <scope>NUCLEOTIDE SEQUENCE [LARGE SCALE GENOMIC DNA]</scope>
    <source>
        <strain evidence="3">cv. GZQX0401</strain>
        <tissue evidence="2">Young leaves</tissue>
    </source>
</reference>
<dbReference type="NCBIfam" id="TIGR01640">
    <property type="entry name" value="F_box_assoc_1"/>
    <property type="match status" value="1"/>
</dbReference>
<feature type="domain" description="F-box" evidence="1">
    <location>
        <begin position="1"/>
        <end position="48"/>
    </location>
</feature>
<dbReference type="AlphaFoldDB" id="A0A067KG89"/>
<evidence type="ECO:0000313" key="2">
    <source>
        <dbReference type="EMBL" id="KDP30859.1"/>
    </source>
</evidence>
<dbReference type="OrthoDB" id="1894463at2759"/>
<dbReference type="EMBL" id="KK914641">
    <property type="protein sequence ID" value="KDP30859.1"/>
    <property type="molecule type" value="Genomic_DNA"/>
</dbReference>
<dbReference type="InterPro" id="IPR050796">
    <property type="entry name" value="SCF_F-box_component"/>
</dbReference>
<dbReference type="InterPro" id="IPR013187">
    <property type="entry name" value="F-box-assoc_dom_typ3"/>
</dbReference>
<keyword evidence="3" id="KW-1185">Reference proteome</keyword>
<dbReference type="STRING" id="180498.A0A067KG89"/>
<dbReference type="SUPFAM" id="SSF81383">
    <property type="entry name" value="F-box domain"/>
    <property type="match status" value="1"/>
</dbReference>
<dbReference type="PANTHER" id="PTHR31672">
    <property type="entry name" value="BNACNNG10540D PROTEIN"/>
    <property type="match status" value="1"/>
</dbReference>
<dbReference type="Pfam" id="PF08268">
    <property type="entry name" value="FBA_3"/>
    <property type="match status" value="1"/>
</dbReference>
<dbReference type="Proteomes" id="UP000027138">
    <property type="component" value="Unassembled WGS sequence"/>
</dbReference>
<dbReference type="SMART" id="SM00256">
    <property type="entry name" value="FBOX"/>
    <property type="match status" value="1"/>
</dbReference>
<dbReference type="InterPro" id="IPR001810">
    <property type="entry name" value="F-box_dom"/>
</dbReference>
<dbReference type="PANTHER" id="PTHR31672:SF13">
    <property type="entry name" value="F-BOX PROTEIN CPR30-LIKE"/>
    <property type="match status" value="1"/>
</dbReference>
<organism evidence="2 3">
    <name type="scientific">Jatropha curcas</name>
    <name type="common">Barbados nut</name>
    <dbReference type="NCBI Taxonomy" id="180498"/>
    <lineage>
        <taxon>Eukaryota</taxon>
        <taxon>Viridiplantae</taxon>
        <taxon>Streptophyta</taxon>
        <taxon>Embryophyta</taxon>
        <taxon>Tracheophyta</taxon>
        <taxon>Spermatophyta</taxon>
        <taxon>Magnoliopsida</taxon>
        <taxon>eudicotyledons</taxon>
        <taxon>Gunneridae</taxon>
        <taxon>Pentapetalae</taxon>
        <taxon>rosids</taxon>
        <taxon>fabids</taxon>
        <taxon>Malpighiales</taxon>
        <taxon>Euphorbiaceae</taxon>
        <taxon>Crotonoideae</taxon>
        <taxon>Jatropheae</taxon>
        <taxon>Jatropha</taxon>
    </lineage>
</organism>
<dbReference type="PROSITE" id="PS50181">
    <property type="entry name" value="FBOX"/>
    <property type="match status" value="1"/>
</dbReference>
<gene>
    <name evidence="2" type="ORF">JCGZ_13802</name>
</gene>
<sequence length="384" mass="44441">MDSLPREIALNILSRLTITSLIHVKSVCRSWRSLAQDPLLAPLHFSRMDRTANPCLILHYDLPIQNHLYTLHFSDHGSIETPTRIHIPMISELAIVGSCNGLLCLWHSLYKDECYIYNPFSRHYTKLPKPEQFQTQKRVVLGFGFHEITKEYKVVRIVYYKKEDEEVDNLQLRRYSLLPESEVQVLSLGNGSVTWRSIGNRSFQLGIQSQSQVLINGRLHWLTDQLRHQAPRQLISFDLRDEKFKEIPSPNDRRFAIFCSHLVILRGCLSAVVRGYGQLGVWVMKEYGVQDSWTKEFVIKSHLPLKWLDEPYFNGSFNLSLSKARVLCSLRNGEILLEYKGRSIVSYNPNSGTFKELSFQCLPECFNVVVHMGSLCWIDTPIDL</sequence>
<dbReference type="KEGG" id="jcu:105640918"/>
<dbReference type="InterPro" id="IPR017451">
    <property type="entry name" value="F-box-assoc_interact_dom"/>
</dbReference>
<dbReference type="Pfam" id="PF12937">
    <property type="entry name" value="F-box-like"/>
    <property type="match status" value="1"/>
</dbReference>
<protein>
    <recommendedName>
        <fullName evidence="1">F-box domain-containing protein</fullName>
    </recommendedName>
</protein>
<dbReference type="InterPro" id="IPR036047">
    <property type="entry name" value="F-box-like_dom_sf"/>
</dbReference>